<dbReference type="SUPFAM" id="SSF51735">
    <property type="entry name" value="NAD(P)-binding Rossmann-fold domains"/>
    <property type="match status" value="1"/>
</dbReference>
<dbReference type="EMBL" id="DVMU01000149">
    <property type="protein sequence ID" value="HIU34215.1"/>
    <property type="molecule type" value="Genomic_DNA"/>
</dbReference>
<dbReference type="PANTHER" id="PTHR43708:SF4">
    <property type="entry name" value="OXIDOREDUCTASE YCEM-RELATED"/>
    <property type="match status" value="1"/>
</dbReference>
<dbReference type="InterPro" id="IPR055170">
    <property type="entry name" value="GFO_IDH_MocA-like_dom"/>
</dbReference>
<proteinExistence type="predicted"/>
<dbReference type="InterPro" id="IPR051317">
    <property type="entry name" value="Gfo/Idh/MocA_oxidoreduct"/>
</dbReference>
<evidence type="ECO:0000313" key="3">
    <source>
        <dbReference type="EMBL" id="HIU34215.1"/>
    </source>
</evidence>
<dbReference type="Gene3D" id="3.30.360.10">
    <property type="entry name" value="Dihydrodipicolinate Reductase, domain 2"/>
    <property type="match status" value="1"/>
</dbReference>
<dbReference type="AlphaFoldDB" id="A0A9D1IC48"/>
<reference evidence="3" key="1">
    <citation type="submission" date="2020-10" db="EMBL/GenBank/DDBJ databases">
        <authorList>
            <person name="Gilroy R."/>
        </authorList>
    </citation>
    <scope>NUCLEOTIDE SEQUENCE</scope>
    <source>
        <strain evidence="3">ChiHcec3-11533</strain>
    </source>
</reference>
<evidence type="ECO:0000313" key="4">
    <source>
        <dbReference type="Proteomes" id="UP000824072"/>
    </source>
</evidence>
<dbReference type="PANTHER" id="PTHR43708">
    <property type="entry name" value="CONSERVED EXPRESSED OXIDOREDUCTASE (EUROFUNG)"/>
    <property type="match status" value="1"/>
</dbReference>
<gene>
    <name evidence="3" type="ORF">IAB02_06590</name>
</gene>
<organism evidence="3 4">
    <name type="scientific">Candidatus Pullichristensenella excrementigallinarum</name>
    <dbReference type="NCBI Taxonomy" id="2840907"/>
    <lineage>
        <taxon>Bacteria</taxon>
        <taxon>Bacillati</taxon>
        <taxon>Bacillota</taxon>
        <taxon>Clostridia</taxon>
        <taxon>Candidatus Pullichristensenella</taxon>
    </lineage>
</organism>
<accession>A0A9D1IC48</accession>
<dbReference type="Proteomes" id="UP000824072">
    <property type="component" value="Unassembled WGS sequence"/>
</dbReference>
<evidence type="ECO:0000259" key="2">
    <source>
        <dbReference type="Pfam" id="PF22725"/>
    </source>
</evidence>
<dbReference type="GO" id="GO:0000166">
    <property type="term" value="F:nucleotide binding"/>
    <property type="evidence" value="ECO:0007669"/>
    <property type="project" value="InterPro"/>
</dbReference>
<dbReference type="Pfam" id="PF22725">
    <property type="entry name" value="GFO_IDH_MocA_C3"/>
    <property type="match status" value="1"/>
</dbReference>
<comment type="caution">
    <text evidence="3">The sequence shown here is derived from an EMBL/GenBank/DDBJ whole genome shotgun (WGS) entry which is preliminary data.</text>
</comment>
<sequence length="323" mass="36094">MAETKKFKVGVIGTGAIAQIAHFPILAAMPEVEISAVYSRTYAHALESARRYGAKKACESFAEFLDTDMDCAVLLTPKTVRKEYLIPLMEKKLDILCEKPLSMTLKECEYLADASAKSGQLVMVAFNRRFAPANARALAAFQGRRPHMVIANKSREFKEFRGTLENAIHMVDLLRHILGECVSVEARSKFTDPFYEDLCTAMLGFEEGGVGLLAASREAGQWREQIEMYGGGITAISDNLDSYRVIYPDHEEGQTMTPLNKGWCTVVDRLGFEGCVKHFFECVRTRTQPITSAEDAYKTHLLMDKILRAAGLPDLSKDWSVEK</sequence>
<evidence type="ECO:0000259" key="1">
    <source>
        <dbReference type="Pfam" id="PF01408"/>
    </source>
</evidence>
<dbReference type="Gene3D" id="3.40.50.720">
    <property type="entry name" value="NAD(P)-binding Rossmann-like Domain"/>
    <property type="match status" value="1"/>
</dbReference>
<dbReference type="InterPro" id="IPR036291">
    <property type="entry name" value="NAD(P)-bd_dom_sf"/>
</dbReference>
<feature type="domain" description="Gfo/Idh/MocA-like oxidoreductase N-terminal" evidence="1">
    <location>
        <begin position="7"/>
        <end position="126"/>
    </location>
</feature>
<dbReference type="InterPro" id="IPR000683">
    <property type="entry name" value="Gfo/Idh/MocA-like_OxRdtase_N"/>
</dbReference>
<reference evidence="3" key="2">
    <citation type="journal article" date="2021" name="PeerJ">
        <title>Extensive microbial diversity within the chicken gut microbiome revealed by metagenomics and culture.</title>
        <authorList>
            <person name="Gilroy R."/>
            <person name="Ravi A."/>
            <person name="Getino M."/>
            <person name="Pursley I."/>
            <person name="Horton D.L."/>
            <person name="Alikhan N.F."/>
            <person name="Baker D."/>
            <person name="Gharbi K."/>
            <person name="Hall N."/>
            <person name="Watson M."/>
            <person name="Adriaenssens E.M."/>
            <person name="Foster-Nyarko E."/>
            <person name="Jarju S."/>
            <person name="Secka A."/>
            <person name="Antonio M."/>
            <person name="Oren A."/>
            <person name="Chaudhuri R.R."/>
            <person name="La Ragione R."/>
            <person name="Hildebrand F."/>
            <person name="Pallen M.J."/>
        </authorList>
    </citation>
    <scope>NUCLEOTIDE SEQUENCE</scope>
    <source>
        <strain evidence="3">ChiHcec3-11533</strain>
    </source>
</reference>
<dbReference type="SUPFAM" id="SSF55347">
    <property type="entry name" value="Glyceraldehyde-3-phosphate dehydrogenase-like, C-terminal domain"/>
    <property type="match status" value="1"/>
</dbReference>
<protein>
    <submittedName>
        <fullName evidence="3">Gfo/Idh/MocA family oxidoreductase</fullName>
    </submittedName>
</protein>
<feature type="domain" description="GFO/IDH/MocA-like oxidoreductase" evidence="2">
    <location>
        <begin position="165"/>
        <end position="230"/>
    </location>
</feature>
<dbReference type="Pfam" id="PF01408">
    <property type="entry name" value="GFO_IDH_MocA"/>
    <property type="match status" value="1"/>
</dbReference>
<name>A0A9D1IC48_9FIRM</name>